<evidence type="ECO:0000313" key="1">
    <source>
        <dbReference type="EMBL" id="EFL96159.1"/>
    </source>
</evidence>
<name>E0NEZ8_PEDAC</name>
<dbReference type="AlphaFoldDB" id="E0NEZ8"/>
<evidence type="ECO:0000313" key="2">
    <source>
        <dbReference type="Proteomes" id="UP000004470"/>
    </source>
</evidence>
<accession>E0NEZ8</accession>
<proteinExistence type="predicted"/>
<gene>
    <name evidence="1" type="ORF">HMPREF0623_0210</name>
</gene>
<dbReference type="EMBL" id="AEEG01000002">
    <property type="protein sequence ID" value="EFL96159.1"/>
    <property type="molecule type" value="Genomic_DNA"/>
</dbReference>
<comment type="caution">
    <text evidence="1">The sequence shown here is derived from an EMBL/GenBank/DDBJ whole genome shotgun (WGS) entry which is preliminary data.</text>
</comment>
<keyword evidence="2" id="KW-1185">Reference proteome</keyword>
<sequence length="148" mass="16788">MSRQSNFAFEHLYLKPLAKLNVCSYNKNTNKRSMEAIMESRKLSPLKLFNFSLAAIRSTYESLFVVPEDRGLNIVDQAMSLTQINDTIAFAIQNQVPVQMQINLTASRVVELRGHLLLNRSGRLCIQDQNSNTTQTLEDAEIRSIALI</sequence>
<dbReference type="Proteomes" id="UP000004470">
    <property type="component" value="Unassembled WGS sequence"/>
</dbReference>
<dbReference type="HOGENOM" id="CLU_147366_0_0_9"/>
<protein>
    <submittedName>
        <fullName evidence="1">Uncharacterized protein</fullName>
    </submittedName>
</protein>
<organism evidence="1 2">
    <name type="scientific">Pediococcus acidilactici DSM 20284</name>
    <dbReference type="NCBI Taxonomy" id="862514"/>
    <lineage>
        <taxon>Bacteria</taxon>
        <taxon>Bacillati</taxon>
        <taxon>Bacillota</taxon>
        <taxon>Bacilli</taxon>
        <taxon>Lactobacillales</taxon>
        <taxon>Lactobacillaceae</taxon>
        <taxon>Pediococcus</taxon>
        <taxon>Pediococcus acidilactici group</taxon>
    </lineage>
</organism>
<reference evidence="1" key="1">
    <citation type="submission" date="2010-07" db="EMBL/GenBank/DDBJ databases">
        <authorList>
            <person name="Muzny D."/>
            <person name="Qin X."/>
            <person name="Deng J."/>
            <person name="Jiang H."/>
            <person name="Liu Y."/>
            <person name="Qu J."/>
            <person name="Song X.-Z."/>
            <person name="Zhang L."/>
            <person name="Thornton R."/>
            <person name="Coyle M."/>
            <person name="Francisco L."/>
            <person name="Jackson L."/>
            <person name="Javaid M."/>
            <person name="Korchina V."/>
            <person name="Kovar C."/>
            <person name="Mata R."/>
            <person name="Mathew T."/>
            <person name="Ngo R."/>
            <person name="Nguyen L."/>
            <person name="Nguyen N."/>
            <person name="Okwuonu G."/>
            <person name="Ongeri F."/>
            <person name="Pham C."/>
            <person name="Simmons D."/>
            <person name="Wilczek-Boney K."/>
            <person name="Hale W."/>
            <person name="Jakkamsetti A."/>
            <person name="Pham P."/>
            <person name="Ruth R."/>
            <person name="San Lucas F."/>
            <person name="Warren J."/>
            <person name="Zhang J."/>
            <person name="Zhao Z."/>
            <person name="Zhou C."/>
            <person name="Zhu D."/>
            <person name="Lee S."/>
            <person name="Bess C."/>
            <person name="Blankenburg K."/>
            <person name="Forbes L."/>
            <person name="Fu Q."/>
            <person name="Gubbala S."/>
            <person name="Hirani K."/>
            <person name="Jayaseelan J.C."/>
            <person name="Lara F."/>
            <person name="Munidasa M."/>
            <person name="Palculict T."/>
            <person name="Patil S."/>
            <person name="Pu L.-L."/>
            <person name="Saada N."/>
            <person name="Tang L."/>
            <person name="Weissenberger G."/>
            <person name="Zhu Y."/>
            <person name="Hemphill L."/>
            <person name="Shang Y."/>
            <person name="Youmans B."/>
            <person name="Ayvaz T."/>
            <person name="Ross M."/>
            <person name="Santibanez J."/>
            <person name="Aqrawi P."/>
            <person name="Gross S."/>
            <person name="Joshi V."/>
            <person name="Fowler G."/>
            <person name="Nazareth L."/>
            <person name="Reid J."/>
            <person name="Worley K."/>
            <person name="Petrosino J."/>
            <person name="Highlander S."/>
            <person name="Gibbs R."/>
        </authorList>
    </citation>
    <scope>NUCLEOTIDE SEQUENCE [LARGE SCALE GENOMIC DNA]</scope>
    <source>
        <strain evidence="1">DSM 20284</strain>
    </source>
</reference>